<dbReference type="EMBL" id="CADCTR010002252">
    <property type="protein sequence ID" value="CAA9341666.1"/>
    <property type="molecule type" value="Genomic_DNA"/>
</dbReference>
<dbReference type="InterPro" id="IPR051200">
    <property type="entry name" value="Host-pathogen_enzymatic-act"/>
</dbReference>
<reference evidence="1" key="1">
    <citation type="submission" date="2020-02" db="EMBL/GenBank/DDBJ databases">
        <authorList>
            <person name="Meier V. D."/>
        </authorList>
    </citation>
    <scope>NUCLEOTIDE SEQUENCE</scope>
    <source>
        <strain evidence="1">AVDCRST_MAG93</strain>
    </source>
</reference>
<dbReference type="InterPro" id="IPR015943">
    <property type="entry name" value="WD40/YVTN_repeat-like_dom_sf"/>
</dbReference>
<gene>
    <name evidence="1" type="ORF">AVDCRST_MAG93-6683</name>
</gene>
<feature type="non-terminal residue" evidence="1">
    <location>
        <position position="1"/>
    </location>
</feature>
<name>A0A6J4LU21_9CHLR</name>
<dbReference type="InterPro" id="IPR011048">
    <property type="entry name" value="Haem_d1_sf"/>
</dbReference>
<sequence length="306" mass="32165">QVSKPHMLQFARNYQYALTANMGSGNVAVIRTADRQVTDVVKTDAGAHAAIPSPDGEQAAVAHTTGKSLVELTWDDEQQSYEVGRRLDLKALEQADKTRFPNATAICPAYTADGSAIYVTLGGGGLVVVDAKTFEIIRAYGKDQVAPNGCGLVLSRDGSRMYANSGTLTGGSFYAFDTQTHDLIQAAGAEGLDPHGVAVLPDGSLLALNRLSDTATVHDPASLEVKETIPVGDAPDLIGLSVDGRFAYVTLRGPKPATGTHDLAGSTPGVQIIQLDAMRAIKTIRLDTSESSDPHGIAVRPVRVDS</sequence>
<organism evidence="1">
    <name type="scientific">uncultured Chloroflexia bacterium</name>
    <dbReference type="NCBI Taxonomy" id="1672391"/>
    <lineage>
        <taxon>Bacteria</taxon>
        <taxon>Bacillati</taxon>
        <taxon>Chloroflexota</taxon>
        <taxon>Chloroflexia</taxon>
        <taxon>environmental samples</taxon>
    </lineage>
</organism>
<dbReference type="Gene3D" id="2.130.10.10">
    <property type="entry name" value="YVTN repeat-like/Quinoprotein amine dehydrogenase"/>
    <property type="match status" value="2"/>
</dbReference>
<evidence type="ECO:0000313" key="1">
    <source>
        <dbReference type="EMBL" id="CAA9341666.1"/>
    </source>
</evidence>
<proteinExistence type="predicted"/>
<protein>
    <recommendedName>
        <fullName evidence="2">YncE family protein</fullName>
    </recommendedName>
</protein>
<dbReference type="PANTHER" id="PTHR47197:SF3">
    <property type="entry name" value="DIHYDRO-HEME D1 DEHYDROGENASE"/>
    <property type="match status" value="1"/>
</dbReference>
<dbReference type="SUPFAM" id="SSF51004">
    <property type="entry name" value="C-terminal (heme d1) domain of cytochrome cd1-nitrite reductase"/>
    <property type="match status" value="1"/>
</dbReference>
<dbReference type="PANTHER" id="PTHR47197">
    <property type="entry name" value="PROTEIN NIRF"/>
    <property type="match status" value="1"/>
</dbReference>
<evidence type="ECO:0008006" key="2">
    <source>
        <dbReference type="Google" id="ProtNLM"/>
    </source>
</evidence>
<accession>A0A6J4LU21</accession>
<dbReference type="AlphaFoldDB" id="A0A6J4LU21"/>